<dbReference type="Pfam" id="PF03965">
    <property type="entry name" value="Penicillinase_R"/>
    <property type="match status" value="1"/>
</dbReference>
<dbReference type="Proteomes" id="UP000287746">
    <property type="component" value="Unassembled WGS sequence"/>
</dbReference>
<organism evidence="5 8">
    <name type="scientific">Sphingomonas koreensis</name>
    <dbReference type="NCBI Taxonomy" id="93064"/>
    <lineage>
        <taxon>Bacteria</taxon>
        <taxon>Pseudomonadati</taxon>
        <taxon>Pseudomonadota</taxon>
        <taxon>Alphaproteobacteria</taxon>
        <taxon>Sphingomonadales</taxon>
        <taxon>Sphingomonadaceae</taxon>
        <taxon>Sphingomonas</taxon>
    </lineage>
</organism>
<evidence type="ECO:0000256" key="2">
    <source>
        <dbReference type="ARBA" id="ARBA00023015"/>
    </source>
</evidence>
<keyword evidence="3" id="KW-0238">DNA-binding</keyword>
<evidence type="ECO:0000256" key="3">
    <source>
        <dbReference type="ARBA" id="ARBA00023125"/>
    </source>
</evidence>
<evidence type="ECO:0000313" key="9">
    <source>
        <dbReference type="Proteomes" id="UP000286681"/>
    </source>
</evidence>
<dbReference type="GO" id="GO:0003677">
    <property type="term" value="F:DNA binding"/>
    <property type="evidence" value="ECO:0007669"/>
    <property type="project" value="UniProtKB-KW"/>
</dbReference>
<dbReference type="RefSeq" id="WP_066574984.1">
    <property type="nucleotide sequence ID" value="NZ_CP018820.1"/>
</dbReference>
<dbReference type="STRING" id="93064.BRX40_17690"/>
<dbReference type="InterPro" id="IPR036388">
    <property type="entry name" value="WH-like_DNA-bd_sf"/>
</dbReference>
<keyword evidence="8" id="KW-1185">Reference proteome</keyword>
<dbReference type="GeneID" id="44134392"/>
<sequence>MIESLPRREREVFEILCGLEEATASAVRNAMTDPPSDSAVRTLLGRLVAKRLVTHRTANQAYVYAPAPRAGAVAETALQKLVQTFFQGSAASAATALLGMQPRLEPDEIDAIQRVIDQARKEAK</sequence>
<dbReference type="AlphaFoldDB" id="A0A1L6JGV2"/>
<comment type="similarity">
    <text evidence="1">Belongs to the BlaI transcriptional regulatory family.</text>
</comment>
<reference evidence="8" key="2">
    <citation type="submission" date="2016-12" db="EMBL/GenBank/DDBJ databases">
        <title>Whole genome sequencing of Sphingomonas sp. ABOJV.</title>
        <authorList>
            <person name="Conlan S."/>
            <person name="Thomas P.J."/>
            <person name="Mullikin J."/>
            <person name="Palmore T.N."/>
            <person name="Frank K.M."/>
            <person name="Segre J.A."/>
        </authorList>
    </citation>
    <scope>NUCLEOTIDE SEQUENCE [LARGE SCALE GENOMIC DNA]</scope>
    <source>
        <strain evidence="8">ABOJV</strain>
    </source>
</reference>
<dbReference type="KEGG" id="skr:BRX40_17690"/>
<proteinExistence type="inferred from homology"/>
<dbReference type="EMBL" id="QQWO01000007">
    <property type="protein sequence ID" value="RSV03673.1"/>
    <property type="molecule type" value="Genomic_DNA"/>
</dbReference>
<dbReference type="Gene3D" id="1.10.10.10">
    <property type="entry name" value="Winged helix-like DNA-binding domain superfamily/Winged helix DNA-binding domain"/>
    <property type="match status" value="1"/>
</dbReference>
<dbReference type="Proteomes" id="UP000286681">
    <property type="component" value="Unassembled WGS sequence"/>
</dbReference>
<evidence type="ECO:0000256" key="4">
    <source>
        <dbReference type="ARBA" id="ARBA00023163"/>
    </source>
</evidence>
<dbReference type="SUPFAM" id="SSF46785">
    <property type="entry name" value="Winged helix' DNA-binding domain"/>
    <property type="match status" value="1"/>
</dbReference>
<name>A0A1L6JGV2_9SPHN</name>
<evidence type="ECO:0000313" key="6">
    <source>
        <dbReference type="EMBL" id="RSV03673.1"/>
    </source>
</evidence>
<dbReference type="EMBL" id="QQYZ01000027">
    <property type="protein sequence ID" value="RSY77881.1"/>
    <property type="molecule type" value="Genomic_DNA"/>
</dbReference>
<dbReference type="Proteomes" id="UP000185161">
    <property type="component" value="Chromosome"/>
</dbReference>
<dbReference type="OrthoDB" id="9813987at2"/>
<keyword evidence="2" id="KW-0805">Transcription regulation</keyword>
<gene>
    <name evidence="5" type="ORF">BRX40_17690</name>
    <name evidence="6" type="ORF">CA257_09695</name>
    <name evidence="7" type="ORF">DAH66_19440</name>
</gene>
<dbReference type="InterPro" id="IPR036390">
    <property type="entry name" value="WH_DNA-bd_sf"/>
</dbReference>
<evidence type="ECO:0000313" key="5">
    <source>
        <dbReference type="EMBL" id="APR55151.1"/>
    </source>
</evidence>
<reference evidence="9 10" key="3">
    <citation type="submission" date="2018-07" db="EMBL/GenBank/DDBJ databases">
        <title>Genomic and Epidemiologic Investigation of an Indolent Hospital Outbreak.</title>
        <authorList>
            <person name="Johnson R.C."/>
            <person name="Deming C."/>
            <person name="Conlan S."/>
            <person name="Zellmer C.J."/>
            <person name="Michelin A.V."/>
            <person name="Lee-Lin S."/>
            <person name="Thomas P.J."/>
            <person name="Park M."/>
            <person name="Weingarten R.A."/>
            <person name="Less J."/>
            <person name="Dekker J.P."/>
            <person name="Frank K.M."/>
            <person name="Musser K.A."/>
            <person name="Mcquiston J.R."/>
            <person name="Henderson D.K."/>
            <person name="Lau A.F."/>
            <person name="Palmore T.N."/>
            <person name="Segre J.A."/>
        </authorList>
    </citation>
    <scope>NUCLEOTIDE SEQUENCE [LARGE SCALE GENOMIC DNA]</scope>
    <source>
        <strain evidence="7 10">SK-CDC1_0717</strain>
        <strain evidence="6 9">SK-NIH.Env10_0317</strain>
    </source>
</reference>
<evidence type="ECO:0000313" key="10">
    <source>
        <dbReference type="Proteomes" id="UP000287746"/>
    </source>
</evidence>
<protein>
    <submittedName>
        <fullName evidence="5">CopY family transcriptional regulator</fullName>
    </submittedName>
</protein>
<dbReference type="EMBL" id="CP018820">
    <property type="protein sequence ID" value="APR55151.1"/>
    <property type="molecule type" value="Genomic_DNA"/>
</dbReference>
<evidence type="ECO:0000313" key="7">
    <source>
        <dbReference type="EMBL" id="RSY77881.1"/>
    </source>
</evidence>
<evidence type="ECO:0000256" key="1">
    <source>
        <dbReference type="ARBA" id="ARBA00011046"/>
    </source>
</evidence>
<reference evidence="5" key="1">
    <citation type="submission" date="2016-12" db="EMBL/GenBank/DDBJ databases">
        <title>Whole genome sequencing of Sphingomonas koreensis.</title>
        <authorList>
            <person name="Conlan S."/>
            <person name="Thomas P.J."/>
            <person name="Mullikin J."/>
            <person name="Palmore T.N."/>
            <person name="Frank K.M."/>
            <person name="Segre J.A."/>
        </authorList>
    </citation>
    <scope>NUCLEOTIDE SEQUENCE</scope>
    <source>
        <strain evidence="5">ABOJV</strain>
    </source>
</reference>
<dbReference type="InterPro" id="IPR005650">
    <property type="entry name" value="BlaI_family"/>
</dbReference>
<accession>A0A1L6JGV2</accession>
<evidence type="ECO:0000313" key="8">
    <source>
        <dbReference type="Proteomes" id="UP000185161"/>
    </source>
</evidence>
<dbReference type="GO" id="GO:0045892">
    <property type="term" value="P:negative regulation of DNA-templated transcription"/>
    <property type="evidence" value="ECO:0007669"/>
    <property type="project" value="InterPro"/>
</dbReference>
<keyword evidence="4" id="KW-0804">Transcription</keyword>